<dbReference type="Gene3D" id="3.90.1230.10">
    <property type="entry name" value="Nitric Oxide Synthase, Chain A, domain 3"/>
    <property type="match status" value="1"/>
</dbReference>
<evidence type="ECO:0000256" key="1">
    <source>
        <dbReference type="ARBA" id="ARBA00022617"/>
    </source>
</evidence>
<dbReference type="Gene3D" id="3.90.340.10">
    <property type="entry name" value="Nitric Oxide Synthase, Chain A, domain 1"/>
    <property type="match status" value="1"/>
</dbReference>
<dbReference type="GO" id="GO:0046872">
    <property type="term" value="F:metal ion binding"/>
    <property type="evidence" value="ECO:0007669"/>
    <property type="project" value="UniProtKB-KW"/>
</dbReference>
<dbReference type="AlphaFoldDB" id="A0A1Y5XH49"/>
<protein>
    <submittedName>
        <fullName evidence="6">Nitric-oxide synthase</fullName>
    </submittedName>
</protein>
<evidence type="ECO:0000313" key="7">
    <source>
        <dbReference type="Proteomes" id="UP000192674"/>
    </source>
</evidence>
<keyword evidence="4" id="KW-0408">Iron</keyword>
<sequence length="349" mass="39129">MSGEPAQDVDFWPVTALYNETITGGPVSFAAAEDFLRMFHDAHPEAGAVRHRLAEVRAEIAETGTYRHTHQELCYGARVALRDSGWCTSGLPWRRLKVRDLRGIHKASAVAAQCFEHLRLATNGGKIQPLVTVFAPDRPDAPGPRIWNAQLVSYAGYPDMGDARNADFTESIEALGWQPPAVRTAFDHLPLVVSTGLQDPQLFKIPREVVYEVPLTHPDLPWFADLGLRWPAVPVITNMRLRIGGIDYPAAPFNTWFVGTDIGTRSLADESAYAMLQPVAIQLGLDTSTDRTLWRDRATLELNRAVLHSFDTARVTITDHYAETQHRLAWLRSRRNRGDRPAFRPHKSR</sequence>
<organism evidence="6 7">
    <name type="scientific">Kibdelosporangium aridum</name>
    <dbReference type="NCBI Taxonomy" id="2030"/>
    <lineage>
        <taxon>Bacteria</taxon>
        <taxon>Bacillati</taxon>
        <taxon>Actinomycetota</taxon>
        <taxon>Actinomycetes</taxon>
        <taxon>Pseudonocardiales</taxon>
        <taxon>Pseudonocardiaceae</taxon>
        <taxon>Kibdelosporangium</taxon>
    </lineage>
</organism>
<dbReference type="InterPro" id="IPR044940">
    <property type="entry name" value="NOS_dom_2"/>
</dbReference>
<dbReference type="InterPro" id="IPR044943">
    <property type="entry name" value="NOS_dom_1"/>
</dbReference>
<dbReference type="PANTHER" id="PTHR43410">
    <property type="entry name" value="NITRIC OXIDE SYNTHASE OXYGENASE"/>
    <property type="match status" value="1"/>
</dbReference>
<accession>A0A1Y5XH49</accession>
<dbReference type="GO" id="GO:0004517">
    <property type="term" value="F:nitric-oxide synthase activity"/>
    <property type="evidence" value="ECO:0007669"/>
    <property type="project" value="InterPro"/>
</dbReference>
<dbReference type="SUPFAM" id="SSF56512">
    <property type="entry name" value="Nitric oxide (NO) synthase oxygenase domain"/>
    <property type="match status" value="1"/>
</dbReference>
<gene>
    <name evidence="6" type="ORF">SAMN05661093_03052</name>
</gene>
<evidence type="ECO:0000256" key="4">
    <source>
        <dbReference type="ARBA" id="ARBA00023004"/>
    </source>
</evidence>
<dbReference type="InterPro" id="IPR004030">
    <property type="entry name" value="NOS_N"/>
</dbReference>
<keyword evidence="1" id="KW-0349">Heme</keyword>
<dbReference type="InterPro" id="IPR036119">
    <property type="entry name" value="NOS_N_sf"/>
</dbReference>
<keyword evidence="3" id="KW-0560">Oxidoreductase</keyword>
<dbReference type="PANTHER" id="PTHR43410:SF1">
    <property type="entry name" value="NITRIC OXIDE SYNTHASE"/>
    <property type="match status" value="1"/>
</dbReference>
<name>A0A1Y5XH49_KIBAR</name>
<evidence type="ECO:0000256" key="2">
    <source>
        <dbReference type="ARBA" id="ARBA00022723"/>
    </source>
</evidence>
<evidence type="ECO:0000313" key="6">
    <source>
        <dbReference type="EMBL" id="SMC94160.1"/>
    </source>
</evidence>
<dbReference type="Gene3D" id="3.90.440.10">
    <property type="entry name" value="Nitric Oxide Synthase,Heme Domain,Chain A domain 2"/>
    <property type="match status" value="1"/>
</dbReference>
<dbReference type="Proteomes" id="UP000192674">
    <property type="component" value="Unassembled WGS sequence"/>
</dbReference>
<reference evidence="6 7" key="1">
    <citation type="submission" date="2017-04" db="EMBL/GenBank/DDBJ databases">
        <authorList>
            <person name="Afonso C.L."/>
            <person name="Miller P.J."/>
            <person name="Scott M.A."/>
            <person name="Spackman E."/>
            <person name="Goraichik I."/>
            <person name="Dimitrov K.M."/>
            <person name="Suarez D.L."/>
            <person name="Swayne D.E."/>
        </authorList>
    </citation>
    <scope>NUCLEOTIDE SEQUENCE [LARGE SCALE GENOMIC DNA]</scope>
    <source>
        <strain evidence="6 7">DSM 43828</strain>
    </source>
</reference>
<dbReference type="EMBL" id="FWXV01000002">
    <property type="protein sequence ID" value="SMC94160.1"/>
    <property type="molecule type" value="Genomic_DNA"/>
</dbReference>
<keyword evidence="7" id="KW-1185">Reference proteome</keyword>
<dbReference type="Pfam" id="PF02898">
    <property type="entry name" value="NO_synthase"/>
    <property type="match status" value="1"/>
</dbReference>
<feature type="domain" description="Nitric oxide synthase (NOS)" evidence="5">
    <location>
        <begin position="30"/>
        <end position="332"/>
    </location>
</feature>
<evidence type="ECO:0000259" key="5">
    <source>
        <dbReference type="Pfam" id="PF02898"/>
    </source>
</evidence>
<keyword evidence="2" id="KW-0479">Metal-binding</keyword>
<dbReference type="InterPro" id="IPR044944">
    <property type="entry name" value="NOS_dom_3"/>
</dbReference>
<dbReference type="GO" id="GO:0006809">
    <property type="term" value="P:nitric oxide biosynthetic process"/>
    <property type="evidence" value="ECO:0007669"/>
    <property type="project" value="InterPro"/>
</dbReference>
<proteinExistence type="predicted"/>
<dbReference type="InterPro" id="IPR050607">
    <property type="entry name" value="NOS"/>
</dbReference>
<evidence type="ECO:0000256" key="3">
    <source>
        <dbReference type="ARBA" id="ARBA00023002"/>
    </source>
</evidence>